<gene>
    <name evidence="2" type="ORF">CSKR_103099</name>
</gene>
<reference evidence="2 3" key="1">
    <citation type="journal article" date="2018" name="Biotechnol. Adv.">
        <title>Improved genomic resources and new bioinformatic workflow for the carcinogenic parasite Clonorchis sinensis: Biotechnological implications.</title>
        <authorList>
            <person name="Wang D."/>
            <person name="Korhonen P.K."/>
            <person name="Gasser R.B."/>
            <person name="Young N.D."/>
        </authorList>
    </citation>
    <scope>NUCLEOTIDE SEQUENCE [LARGE SCALE GENOMIC DNA]</scope>
    <source>
        <strain evidence="2">Cs-k2</strain>
    </source>
</reference>
<proteinExistence type="predicted"/>
<name>A0A3R7H794_CLOSI</name>
<dbReference type="OrthoDB" id="10658966at2759"/>
<reference evidence="2 3" key="2">
    <citation type="journal article" date="2021" name="Genomics">
        <title>High-quality reference genome for Clonorchis sinensis.</title>
        <authorList>
            <person name="Young N.D."/>
            <person name="Stroehlein A.J."/>
            <person name="Kinkar L."/>
            <person name="Wang T."/>
            <person name="Sohn W.M."/>
            <person name="Chang B.C.H."/>
            <person name="Kaur P."/>
            <person name="Weisz D."/>
            <person name="Dudchenko O."/>
            <person name="Aiden E.L."/>
            <person name="Korhonen P.K."/>
            <person name="Gasser R.B."/>
        </authorList>
    </citation>
    <scope>NUCLEOTIDE SEQUENCE [LARGE SCALE GENOMIC DNA]</scope>
    <source>
        <strain evidence="2">Cs-k2</strain>
    </source>
</reference>
<sequence length="240" mass="25149">MAASCSASCSTLVCGSSTGEPSLFFRDCNVASGASASSRARCTSTPTLNWPDALANRNRATSAGCTPLTNWPANNRWRNTPSSLGKARSRLATNTVGPHLGPSLAALDPLTASCQSAGVSDSASSAAFAAAQSIFRGPLLAAPRTAFSRPLRKVFSTTNLPRSDSSPVSSATSSNSSRKVRTSPTSKSCSHGMLILILVTATNKGMKALRCGVVYQKTPTEQSQTIREERNSHVHLIFKN</sequence>
<organism evidence="2 3">
    <name type="scientific">Clonorchis sinensis</name>
    <name type="common">Chinese liver fluke</name>
    <dbReference type="NCBI Taxonomy" id="79923"/>
    <lineage>
        <taxon>Eukaryota</taxon>
        <taxon>Metazoa</taxon>
        <taxon>Spiralia</taxon>
        <taxon>Lophotrochozoa</taxon>
        <taxon>Platyhelminthes</taxon>
        <taxon>Trematoda</taxon>
        <taxon>Digenea</taxon>
        <taxon>Opisthorchiida</taxon>
        <taxon>Opisthorchiata</taxon>
        <taxon>Opisthorchiidae</taxon>
        <taxon>Clonorchis</taxon>
    </lineage>
</organism>
<dbReference type="Proteomes" id="UP000286415">
    <property type="component" value="Unassembled WGS sequence"/>
</dbReference>
<evidence type="ECO:0000313" key="2">
    <source>
        <dbReference type="EMBL" id="KAG5449724.1"/>
    </source>
</evidence>
<dbReference type="EMBL" id="NIRI02000042">
    <property type="protein sequence ID" value="KAG5449724.1"/>
    <property type="molecule type" value="Genomic_DNA"/>
</dbReference>
<keyword evidence="3" id="KW-1185">Reference proteome</keyword>
<feature type="compositionally biased region" description="Low complexity" evidence="1">
    <location>
        <begin position="163"/>
        <end position="177"/>
    </location>
</feature>
<evidence type="ECO:0000313" key="3">
    <source>
        <dbReference type="Proteomes" id="UP000286415"/>
    </source>
</evidence>
<dbReference type="InParanoid" id="A0A3R7H794"/>
<protein>
    <submittedName>
        <fullName evidence="2">Uncharacterized protein</fullName>
    </submittedName>
</protein>
<comment type="caution">
    <text evidence="2">The sequence shown here is derived from an EMBL/GenBank/DDBJ whole genome shotgun (WGS) entry which is preliminary data.</text>
</comment>
<feature type="region of interest" description="Disordered" evidence="1">
    <location>
        <begin position="157"/>
        <end position="187"/>
    </location>
</feature>
<accession>A0A3R7H794</accession>
<dbReference type="AlphaFoldDB" id="A0A3R7H794"/>
<evidence type="ECO:0000256" key="1">
    <source>
        <dbReference type="SAM" id="MobiDB-lite"/>
    </source>
</evidence>